<dbReference type="GO" id="GO:0016301">
    <property type="term" value="F:kinase activity"/>
    <property type="evidence" value="ECO:0007669"/>
    <property type="project" value="UniProtKB-KW"/>
</dbReference>
<keyword evidence="1" id="KW-0812">Transmembrane</keyword>
<keyword evidence="5" id="KW-0808">Transferase</keyword>
<keyword evidence="6" id="KW-1185">Reference proteome</keyword>
<dbReference type="InterPro" id="IPR000160">
    <property type="entry name" value="GGDEF_dom"/>
</dbReference>
<keyword evidence="1" id="KW-1133">Transmembrane helix</keyword>
<dbReference type="PROSITE" id="PS50883">
    <property type="entry name" value="EAL"/>
    <property type="match status" value="1"/>
</dbReference>
<dbReference type="CDD" id="cd01948">
    <property type="entry name" value="EAL"/>
    <property type="match status" value="1"/>
</dbReference>
<dbReference type="Gene3D" id="3.30.70.270">
    <property type="match status" value="1"/>
</dbReference>
<dbReference type="SMART" id="SM00052">
    <property type="entry name" value="EAL"/>
    <property type="match status" value="1"/>
</dbReference>
<dbReference type="Pfam" id="PF16448">
    <property type="entry name" value="LapD_MoxY_N"/>
    <property type="match status" value="1"/>
</dbReference>
<dbReference type="GO" id="GO:0007165">
    <property type="term" value="P:signal transduction"/>
    <property type="evidence" value="ECO:0007669"/>
    <property type="project" value="InterPro"/>
</dbReference>
<dbReference type="SUPFAM" id="SSF141868">
    <property type="entry name" value="EAL domain-like"/>
    <property type="match status" value="1"/>
</dbReference>
<dbReference type="InterPro" id="IPR029787">
    <property type="entry name" value="Nucleotide_cyclase"/>
</dbReference>
<dbReference type="Pfam" id="PF00563">
    <property type="entry name" value="EAL"/>
    <property type="match status" value="1"/>
</dbReference>
<keyword evidence="5" id="KW-0418">Kinase</keyword>
<dbReference type="SMART" id="SM00304">
    <property type="entry name" value="HAMP"/>
    <property type="match status" value="1"/>
</dbReference>
<reference evidence="5 6" key="1">
    <citation type="submission" date="2015-11" db="EMBL/GenBank/DDBJ databases">
        <title>Genomic analysis of 38 Legionella species identifies large and diverse effector repertoires.</title>
        <authorList>
            <person name="Burstein D."/>
            <person name="Amaro F."/>
            <person name="Zusman T."/>
            <person name="Lifshitz Z."/>
            <person name="Cohen O."/>
            <person name="Gilbert J.A."/>
            <person name="Pupko T."/>
            <person name="Shuman H.A."/>
            <person name="Segal G."/>
        </authorList>
    </citation>
    <scope>NUCLEOTIDE SEQUENCE [LARGE SCALE GENOMIC DNA]</scope>
    <source>
        <strain evidence="5 6">Bercovier 4</strain>
    </source>
</reference>
<dbReference type="PATRIC" id="fig|454.4.peg.40"/>
<dbReference type="InterPro" id="IPR032244">
    <property type="entry name" value="LapD_MoxY_N"/>
</dbReference>
<feature type="domain" description="EAL" evidence="2">
    <location>
        <begin position="402"/>
        <end position="642"/>
    </location>
</feature>
<dbReference type="InterPro" id="IPR050706">
    <property type="entry name" value="Cyclic-di-GMP_PDE-like"/>
</dbReference>
<dbReference type="PROSITE" id="PS50887">
    <property type="entry name" value="GGDEF"/>
    <property type="match status" value="1"/>
</dbReference>
<dbReference type="Gene3D" id="6.20.270.20">
    <property type="entry name" value="LapD/MoxY periplasmic domain"/>
    <property type="match status" value="1"/>
</dbReference>
<organism evidence="5 6">
    <name type="scientific">Legionella israelensis</name>
    <dbReference type="NCBI Taxonomy" id="454"/>
    <lineage>
        <taxon>Bacteria</taxon>
        <taxon>Pseudomonadati</taxon>
        <taxon>Pseudomonadota</taxon>
        <taxon>Gammaproteobacteria</taxon>
        <taxon>Legionellales</taxon>
        <taxon>Legionellaceae</taxon>
        <taxon>Legionella</taxon>
    </lineage>
</organism>
<dbReference type="CDD" id="cd06225">
    <property type="entry name" value="HAMP"/>
    <property type="match status" value="1"/>
</dbReference>
<dbReference type="GO" id="GO:0016020">
    <property type="term" value="C:membrane"/>
    <property type="evidence" value="ECO:0007669"/>
    <property type="project" value="InterPro"/>
</dbReference>
<dbReference type="EMBL" id="LNYH01000002">
    <property type="protein sequence ID" value="KTD35147.1"/>
    <property type="molecule type" value="Genomic_DNA"/>
</dbReference>
<gene>
    <name evidence="5" type="ORF">Lisr_0039</name>
</gene>
<dbReference type="InterPro" id="IPR035919">
    <property type="entry name" value="EAL_sf"/>
</dbReference>
<protein>
    <submittedName>
        <fullName evidence="5">Two component histidine kinase</fullName>
    </submittedName>
</protein>
<dbReference type="PANTHER" id="PTHR33121">
    <property type="entry name" value="CYCLIC DI-GMP PHOSPHODIESTERASE PDEF"/>
    <property type="match status" value="1"/>
</dbReference>
<comment type="caution">
    <text evidence="5">The sequence shown here is derived from an EMBL/GenBank/DDBJ whole genome shotgun (WGS) entry which is preliminary data.</text>
</comment>
<dbReference type="InterPro" id="IPR001633">
    <property type="entry name" value="EAL_dom"/>
</dbReference>
<evidence type="ECO:0000259" key="4">
    <source>
        <dbReference type="PROSITE" id="PS50887"/>
    </source>
</evidence>
<proteinExistence type="predicted"/>
<dbReference type="SUPFAM" id="SSF55073">
    <property type="entry name" value="Nucleotide cyclase"/>
    <property type="match status" value="1"/>
</dbReference>
<name>A0A0W0WS42_9GAMM</name>
<feature type="transmembrane region" description="Helical" evidence="1">
    <location>
        <begin position="7"/>
        <end position="26"/>
    </location>
</feature>
<dbReference type="Proteomes" id="UP000054761">
    <property type="component" value="Unassembled WGS sequence"/>
</dbReference>
<evidence type="ECO:0000259" key="3">
    <source>
        <dbReference type="PROSITE" id="PS50885"/>
    </source>
</evidence>
<evidence type="ECO:0000313" key="5">
    <source>
        <dbReference type="EMBL" id="KTD35147.1"/>
    </source>
</evidence>
<dbReference type="Gene3D" id="3.20.20.450">
    <property type="entry name" value="EAL domain"/>
    <property type="match status" value="1"/>
</dbReference>
<dbReference type="InterPro" id="IPR043128">
    <property type="entry name" value="Rev_trsase/Diguanyl_cyclase"/>
</dbReference>
<dbReference type="Gene3D" id="3.30.110.200">
    <property type="match status" value="1"/>
</dbReference>
<dbReference type="GO" id="GO:0071111">
    <property type="term" value="F:cyclic-guanylate-specific phosphodiesterase activity"/>
    <property type="evidence" value="ECO:0007669"/>
    <property type="project" value="InterPro"/>
</dbReference>
<accession>A0A0W0WS42</accession>
<dbReference type="OrthoDB" id="5894408at2"/>
<dbReference type="Pfam" id="PF00990">
    <property type="entry name" value="GGDEF"/>
    <property type="match status" value="1"/>
</dbReference>
<feature type="domain" description="GGDEF" evidence="4">
    <location>
        <begin position="266"/>
        <end position="396"/>
    </location>
</feature>
<dbReference type="NCBIfam" id="TIGR00254">
    <property type="entry name" value="GGDEF"/>
    <property type="match status" value="1"/>
</dbReference>
<dbReference type="InterPro" id="IPR042461">
    <property type="entry name" value="LapD_MoxY_peri_C"/>
</dbReference>
<dbReference type="STRING" id="454.Lisr_0039"/>
<dbReference type="AlphaFoldDB" id="A0A0W0WS42"/>
<sequence>MTLTKRLAIGVLAFLLVIFFGTYIITVHNARNYFIKQLENNAQDTATSLGLSMSQSLRQKDLPTMLAMVEAIFDRGYFEFIEVRDNKGNLLISRRLPQTKSSAPQWFIHLIEWPSTIQTSLVMDGWRQVGRVLVSSDTTLAYEALWENAVKLFNWYVVFAVIALILVYLFIQTLLRPLKRVSRQAMAISDHKFPIETKIPSAPELKQVTLAMNQMVLKIKSLFEEQWQEAEELRKQVYQDSLTGLSNRAYFMQQLHSLLDNKDEFVPGYLLMVVLEGLEKYNHQYGYQKGDELLCSVANACKNFWQFSSTNTVARINGTTFAIIEQDSDAVHIEKKCKEFEQILGQLFSDVTHCEFHMAAASYFVHQTPSNLLSLLDTAVKHAKEKGVFYCKTTYEDFTYPRQLLSQDILDALEHKKILLYWQPVTDGKDILHYEIFVRLIMQNSDEVGAGYFIPIAERFEMAHLIDLYVLDELIPFLKKNMKNISLNLSKTTLTNKIFADNYLKKLAKIPAGLRKHINLEFQESFIIDSFTDIKWFMDEAKRLSVGIGMDRVGIHFSSMHYISDLHLDYVKLHGSLIQDIKEDESKQFFIHYFNKMAKTLEIDVVVTQVEHQSQWDALRLIHISWGQGRYLGSVEPLQKST</sequence>
<evidence type="ECO:0000313" key="6">
    <source>
        <dbReference type="Proteomes" id="UP000054761"/>
    </source>
</evidence>
<evidence type="ECO:0000259" key="2">
    <source>
        <dbReference type="PROSITE" id="PS50883"/>
    </source>
</evidence>
<dbReference type="InterPro" id="IPR003660">
    <property type="entry name" value="HAMP_dom"/>
</dbReference>
<dbReference type="PROSITE" id="PS50885">
    <property type="entry name" value="HAMP"/>
    <property type="match status" value="1"/>
</dbReference>
<keyword evidence="1" id="KW-0472">Membrane</keyword>
<evidence type="ECO:0000256" key="1">
    <source>
        <dbReference type="SAM" id="Phobius"/>
    </source>
</evidence>
<feature type="transmembrane region" description="Helical" evidence="1">
    <location>
        <begin position="153"/>
        <end position="175"/>
    </location>
</feature>
<dbReference type="CDD" id="cd01949">
    <property type="entry name" value="GGDEF"/>
    <property type="match status" value="1"/>
</dbReference>
<dbReference type="PANTHER" id="PTHR33121:SF23">
    <property type="entry name" value="CYCLIC DI-GMP PHOSPHODIESTERASE PDEB"/>
    <property type="match status" value="1"/>
</dbReference>
<feature type="domain" description="HAMP" evidence="3">
    <location>
        <begin position="172"/>
        <end position="224"/>
    </location>
</feature>
<dbReference type="RefSeq" id="WP_058500433.1">
    <property type="nucleotide sequence ID" value="NZ_CAAAJA010000016.1"/>
</dbReference>
<dbReference type="SMART" id="SM00267">
    <property type="entry name" value="GGDEF"/>
    <property type="match status" value="1"/>
</dbReference>